<accession>A0A8R1HSQ2</accession>
<organism evidence="1 2">
    <name type="scientific">Caenorhabditis japonica</name>
    <dbReference type="NCBI Taxonomy" id="281687"/>
    <lineage>
        <taxon>Eukaryota</taxon>
        <taxon>Metazoa</taxon>
        <taxon>Ecdysozoa</taxon>
        <taxon>Nematoda</taxon>
        <taxon>Chromadorea</taxon>
        <taxon>Rhabditida</taxon>
        <taxon>Rhabditina</taxon>
        <taxon>Rhabditomorpha</taxon>
        <taxon>Rhabditoidea</taxon>
        <taxon>Rhabditidae</taxon>
        <taxon>Peloderinae</taxon>
        <taxon>Caenorhabditis</taxon>
    </lineage>
</organism>
<proteinExistence type="predicted"/>
<dbReference type="AlphaFoldDB" id="A0A8R1HSQ2"/>
<dbReference type="EnsemblMetazoa" id="CJA06438.1">
    <property type="protein sequence ID" value="CJA06438.1"/>
    <property type="gene ID" value="WBGene00125642"/>
</dbReference>
<name>A0A8R1HSQ2_CAEJA</name>
<reference evidence="1" key="2">
    <citation type="submission" date="2022-06" db="UniProtKB">
        <authorList>
            <consortium name="EnsemblMetazoa"/>
        </authorList>
    </citation>
    <scope>IDENTIFICATION</scope>
    <source>
        <strain evidence="1">DF5081</strain>
    </source>
</reference>
<dbReference type="Proteomes" id="UP000005237">
    <property type="component" value="Unassembled WGS sequence"/>
</dbReference>
<evidence type="ECO:0000313" key="2">
    <source>
        <dbReference type="Proteomes" id="UP000005237"/>
    </source>
</evidence>
<evidence type="ECO:0000313" key="1">
    <source>
        <dbReference type="EnsemblMetazoa" id="CJA06438.1"/>
    </source>
</evidence>
<keyword evidence="2" id="KW-1185">Reference proteome</keyword>
<reference evidence="2" key="1">
    <citation type="submission" date="2010-08" db="EMBL/GenBank/DDBJ databases">
        <authorList>
            <consortium name="Caenorhabditis japonica Sequencing Consortium"/>
            <person name="Wilson R.K."/>
        </authorList>
    </citation>
    <scope>NUCLEOTIDE SEQUENCE [LARGE SCALE GENOMIC DNA]</scope>
    <source>
        <strain evidence="2">DF5081</strain>
    </source>
</reference>
<sequence>MSAAREFSHITLVSTPFKAKIDTDARKSKLEIEKDLNTACKCADRFNYNANLHRKVTLSDRFELAAFGFEMKAKPNVSGNDLVQTAPDYIYRKERRQESGINSPHTAGMSPQNPLPAGRGFISPPAHAATRNSFVNRRGSPHKHSSPVAVIRPPIFDNIPSSFV</sequence>
<protein>
    <submittedName>
        <fullName evidence="1">Uncharacterized protein</fullName>
    </submittedName>
</protein>